<accession>A0A9X0QCH6</accession>
<keyword evidence="3" id="KW-1185">Reference proteome</keyword>
<evidence type="ECO:0000313" key="2">
    <source>
        <dbReference type="EMBL" id="MBB5327872.1"/>
    </source>
</evidence>
<proteinExistence type="predicted"/>
<comment type="caution">
    <text evidence="2">The sequence shown here is derived from an EMBL/GenBank/DDBJ whole genome shotgun (WGS) entry which is preliminary data.</text>
</comment>
<evidence type="ECO:0000256" key="1">
    <source>
        <dbReference type="SAM" id="MobiDB-lite"/>
    </source>
</evidence>
<dbReference type="AlphaFoldDB" id="A0A9X0QCH6"/>
<dbReference type="RefSeq" id="WP_183974943.1">
    <property type="nucleotide sequence ID" value="NZ_JACHEB010000003.1"/>
</dbReference>
<sequence length="91" mass="10103">MKSTKDAMLPQRTSEIYSEGGLSGEAVVERTDLKKVATVDETLDAEPFMLRQHTDEEVADYDKGFECGQKGGQNDDTKSEAWQSGWAEAQE</sequence>
<organism evidence="2 3">
    <name type="scientific">Tunturiibacter gelidiferens</name>
    <dbReference type="NCBI Taxonomy" id="3069689"/>
    <lineage>
        <taxon>Bacteria</taxon>
        <taxon>Pseudomonadati</taxon>
        <taxon>Acidobacteriota</taxon>
        <taxon>Terriglobia</taxon>
        <taxon>Terriglobales</taxon>
        <taxon>Acidobacteriaceae</taxon>
        <taxon>Tunturiibacter</taxon>
    </lineage>
</organism>
<name>A0A9X0QCH6_9BACT</name>
<gene>
    <name evidence="2" type="ORF">HDF14_001478</name>
</gene>
<dbReference type="Proteomes" id="UP000535182">
    <property type="component" value="Unassembled WGS sequence"/>
</dbReference>
<dbReference type="EMBL" id="JACHEB010000003">
    <property type="protein sequence ID" value="MBB5327872.1"/>
    <property type="molecule type" value="Genomic_DNA"/>
</dbReference>
<protein>
    <submittedName>
        <fullName evidence="2">Uncharacterized protein</fullName>
    </submittedName>
</protein>
<reference evidence="2 3" key="1">
    <citation type="submission" date="2020-08" db="EMBL/GenBank/DDBJ databases">
        <title>Genomic Encyclopedia of Type Strains, Phase IV (KMG-V): Genome sequencing to study the core and pangenomes of soil and plant-associated prokaryotes.</title>
        <authorList>
            <person name="Whitman W."/>
        </authorList>
    </citation>
    <scope>NUCLEOTIDE SEQUENCE [LARGE SCALE GENOMIC DNA]</scope>
    <source>
        <strain evidence="2 3">X5P2</strain>
    </source>
</reference>
<feature type="region of interest" description="Disordered" evidence="1">
    <location>
        <begin position="64"/>
        <end position="91"/>
    </location>
</feature>
<evidence type="ECO:0000313" key="3">
    <source>
        <dbReference type="Proteomes" id="UP000535182"/>
    </source>
</evidence>